<feature type="transmembrane region" description="Helical" evidence="8">
    <location>
        <begin position="248"/>
        <end position="270"/>
    </location>
</feature>
<evidence type="ECO:0000256" key="8">
    <source>
        <dbReference type="SAM" id="Phobius"/>
    </source>
</evidence>
<evidence type="ECO:0000256" key="5">
    <source>
        <dbReference type="ARBA" id="ARBA00022833"/>
    </source>
</evidence>
<proteinExistence type="inferred from homology"/>
<dbReference type="RefSeq" id="WP_072336688.1">
    <property type="nucleotide sequence ID" value="NZ_CALUWT010000001.1"/>
</dbReference>
<dbReference type="KEGG" id="dpg:DESPIGER_2260"/>
<feature type="transmembrane region" description="Helical" evidence="8">
    <location>
        <begin position="44"/>
        <end position="64"/>
    </location>
</feature>
<dbReference type="OrthoDB" id="9787346at2"/>
<dbReference type="AlphaFoldDB" id="A0A1K1LHA8"/>
<gene>
    <name evidence="9" type="ORF">DESPIGER_2260</name>
</gene>
<evidence type="ECO:0000256" key="1">
    <source>
        <dbReference type="ARBA" id="ARBA00004651"/>
    </source>
</evidence>
<keyword evidence="6 8" id="KW-1133">Transmembrane helix</keyword>
<dbReference type="PANTHER" id="PTHR11040:SF211">
    <property type="entry name" value="ZINC TRANSPORTER ZIP11"/>
    <property type="match status" value="1"/>
</dbReference>
<keyword evidence="10" id="KW-1185">Reference proteome</keyword>
<comment type="subcellular location">
    <subcellularLocation>
        <location evidence="1">Cell membrane</location>
        <topology evidence="1">Multi-pass membrane protein</topology>
    </subcellularLocation>
</comment>
<dbReference type="PANTHER" id="PTHR11040">
    <property type="entry name" value="ZINC/IRON TRANSPORTER"/>
    <property type="match status" value="1"/>
</dbReference>
<keyword evidence="3" id="KW-1003">Cell membrane</keyword>
<evidence type="ECO:0000313" key="10">
    <source>
        <dbReference type="Proteomes" id="UP000186323"/>
    </source>
</evidence>
<evidence type="ECO:0000256" key="2">
    <source>
        <dbReference type="ARBA" id="ARBA00006939"/>
    </source>
</evidence>
<organism evidence="9 10">
    <name type="scientific">Desulfovibrio piger</name>
    <dbReference type="NCBI Taxonomy" id="901"/>
    <lineage>
        <taxon>Bacteria</taxon>
        <taxon>Pseudomonadati</taxon>
        <taxon>Thermodesulfobacteriota</taxon>
        <taxon>Desulfovibrionia</taxon>
        <taxon>Desulfovibrionales</taxon>
        <taxon>Desulfovibrionaceae</taxon>
        <taxon>Desulfovibrio</taxon>
    </lineage>
</organism>
<dbReference type="GO" id="GO:0005385">
    <property type="term" value="F:zinc ion transmembrane transporter activity"/>
    <property type="evidence" value="ECO:0007669"/>
    <property type="project" value="TreeGrafter"/>
</dbReference>
<keyword evidence="4 8" id="KW-0812">Transmembrane</keyword>
<sequence length="271" mass="27702">MEALFGHPILQSLLAGILSWISVSLGASAIFLRREFSRLSMDCMLGAAGGMMLGAAFLGLLEPAAAMASHMGRWNFVPIVCGLMAGAAFLMGLDHLLPHLHIRQKQQEGLSTSWRRSVLLVTAMALHHIPEGLTMGVGYGAVAAGSTLPSGVSLEMSSAFMVTGTTLLQNLPEGLVVATALRAEGFSAKKSWLCGIFSGCTAPIGAILGAVASQVAGSLLPFALAAAAGAMVYVVIEEVIPEANASGNGNAATVACIGGLCLVMSFSSLVG</sequence>
<accession>A0A1K1LHA8</accession>
<name>A0A1K1LHA8_9BACT</name>
<comment type="similarity">
    <text evidence="2">Belongs to the ZIP transporter (TC 2.A.5) family.</text>
</comment>
<feature type="transmembrane region" description="Helical" evidence="8">
    <location>
        <begin position="193"/>
        <end position="212"/>
    </location>
</feature>
<keyword evidence="5" id="KW-0862">Zinc</keyword>
<dbReference type="InterPro" id="IPR003689">
    <property type="entry name" value="ZIP"/>
</dbReference>
<reference evidence="10" key="1">
    <citation type="submission" date="2016-10" db="EMBL/GenBank/DDBJ databases">
        <authorList>
            <person name="Wegmann U."/>
        </authorList>
    </citation>
    <scope>NUCLEOTIDE SEQUENCE [LARGE SCALE GENOMIC DNA]</scope>
</reference>
<protein>
    <submittedName>
        <fullName evidence="9">Metal transporter, ZIP family</fullName>
    </submittedName>
</protein>
<evidence type="ECO:0000256" key="3">
    <source>
        <dbReference type="ARBA" id="ARBA00022475"/>
    </source>
</evidence>
<evidence type="ECO:0000256" key="7">
    <source>
        <dbReference type="ARBA" id="ARBA00023136"/>
    </source>
</evidence>
<dbReference type="Pfam" id="PF02535">
    <property type="entry name" value="Zip"/>
    <property type="match status" value="1"/>
</dbReference>
<feature type="transmembrane region" description="Helical" evidence="8">
    <location>
        <begin position="12"/>
        <end position="32"/>
    </location>
</feature>
<feature type="transmembrane region" description="Helical" evidence="8">
    <location>
        <begin position="76"/>
        <end position="97"/>
    </location>
</feature>
<evidence type="ECO:0000313" key="9">
    <source>
        <dbReference type="EMBL" id="SFV74082.1"/>
    </source>
</evidence>
<feature type="transmembrane region" description="Helical" evidence="8">
    <location>
        <begin position="218"/>
        <end position="236"/>
    </location>
</feature>
<evidence type="ECO:0000256" key="6">
    <source>
        <dbReference type="ARBA" id="ARBA00022989"/>
    </source>
</evidence>
<evidence type="ECO:0000256" key="4">
    <source>
        <dbReference type="ARBA" id="ARBA00022692"/>
    </source>
</evidence>
<dbReference type="GO" id="GO:0005886">
    <property type="term" value="C:plasma membrane"/>
    <property type="evidence" value="ECO:0007669"/>
    <property type="project" value="UniProtKB-SubCell"/>
</dbReference>
<dbReference type="Proteomes" id="UP000186323">
    <property type="component" value="Chromosome I"/>
</dbReference>
<keyword evidence="7 8" id="KW-0472">Membrane</keyword>
<dbReference type="EMBL" id="LT630450">
    <property type="protein sequence ID" value="SFV74082.1"/>
    <property type="molecule type" value="Genomic_DNA"/>
</dbReference>